<proteinExistence type="predicted"/>
<dbReference type="InterPro" id="IPR036075">
    <property type="entry name" value="ARMT-1-like_metal-bd_sf"/>
</dbReference>
<dbReference type="Pfam" id="PF01937">
    <property type="entry name" value="ARMT1-like_dom"/>
    <property type="match status" value="1"/>
</dbReference>
<reference evidence="2 3" key="1">
    <citation type="submission" date="2016-11" db="EMBL/GenBank/DDBJ databases">
        <authorList>
            <person name="Jaros S."/>
            <person name="Januszkiewicz K."/>
            <person name="Wedrychowicz H."/>
        </authorList>
    </citation>
    <scope>NUCLEOTIDE SEQUENCE [LARGE SCALE GENOMIC DNA]</scope>
    <source>
        <strain evidence="2 3">DSM 19022</strain>
    </source>
</reference>
<dbReference type="Proteomes" id="UP000184442">
    <property type="component" value="Unassembled WGS sequence"/>
</dbReference>
<dbReference type="Gene3D" id="1.10.285.20">
    <property type="entry name" value="Uncharacterised protein PF01937, DUF89, domain 2"/>
    <property type="match status" value="1"/>
</dbReference>
<dbReference type="EMBL" id="FQZS01000005">
    <property type="protein sequence ID" value="SHI61558.1"/>
    <property type="molecule type" value="Genomic_DNA"/>
</dbReference>
<dbReference type="SUPFAM" id="SSF111321">
    <property type="entry name" value="AF1104-like"/>
    <property type="match status" value="1"/>
</dbReference>
<feature type="domain" description="Damage-control phosphatase ARMT1-like metal-binding" evidence="1">
    <location>
        <begin position="2"/>
        <end position="93"/>
    </location>
</feature>
<sequence>MIKTHTNNQDPYRETRNYYNKLLLELIPEFEKKIEQGKNSFQLAMRYAIIGNVIDFNPIHNILLEDIFNCFEKVEEFQLAIDDSKTLDEDVLNAKYYYI</sequence>
<name>A0A1M6CLH3_9FIRM</name>
<protein>
    <recommendedName>
        <fullName evidence="1">Damage-control phosphatase ARMT1-like metal-binding domain-containing protein</fullName>
    </recommendedName>
</protein>
<dbReference type="AlphaFoldDB" id="A0A1M6CLH3"/>
<evidence type="ECO:0000313" key="2">
    <source>
        <dbReference type="EMBL" id="SHI61558.1"/>
    </source>
</evidence>
<organism evidence="2 3">
    <name type="scientific">Lutispora thermophila DSM 19022</name>
    <dbReference type="NCBI Taxonomy" id="1122184"/>
    <lineage>
        <taxon>Bacteria</taxon>
        <taxon>Bacillati</taxon>
        <taxon>Bacillota</taxon>
        <taxon>Clostridia</taxon>
        <taxon>Lutisporales</taxon>
        <taxon>Lutisporaceae</taxon>
        <taxon>Lutispora</taxon>
    </lineage>
</organism>
<accession>A0A1M6CLH3</accession>
<keyword evidence="3" id="KW-1185">Reference proteome</keyword>
<evidence type="ECO:0000313" key="3">
    <source>
        <dbReference type="Proteomes" id="UP000184442"/>
    </source>
</evidence>
<dbReference type="InterPro" id="IPR002791">
    <property type="entry name" value="ARMT1-like_metal-bd"/>
</dbReference>
<dbReference type="STRING" id="1122184.SAMN02745176_00828"/>
<evidence type="ECO:0000259" key="1">
    <source>
        <dbReference type="Pfam" id="PF01937"/>
    </source>
</evidence>
<gene>
    <name evidence="2" type="ORF">SAMN02745176_00828</name>
</gene>